<dbReference type="RefSeq" id="WP_130519513.1">
    <property type="nucleotide sequence ID" value="NZ_SHMA01000013.1"/>
</dbReference>
<organism evidence="2 3">
    <name type="scientific">Pseudoxanthomonas winnipegensis</name>
    <dbReference type="NCBI Taxonomy" id="2480810"/>
    <lineage>
        <taxon>Bacteria</taxon>
        <taxon>Pseudomonadati</taxon>
        <taxon>Pseudomonadota</taxon>
        <taxon>Gammaproteobacteria</taxon>
        <taxon>Lysobacterales</taxon>
        <taxon>Lysobacteraceae</taxon>
        <taxon>Pseudoxanthomonas</taxon>
    </lineage>
</organism>
<reference evidence="2 3" key="1">
    <citation type="submission" date="2019-02" db="EMBL/GenBank/DDBJ databases">
        <title>WGS of Pseudoxanthomonas species novum from clinical isolates.</title>
        <authorList>
            <person name="Bernier A.-M."/>
            <person name="Bernard K."/>
            <person name="Vachon A."/>
        </authorList>
    </citation>
    <scope>NUCLEOTIDE SEQUENCE [LARGE SCALE GENOMIC DNA]</scope>
    <source>
        <strain evidence="2 3">NML171202</strain>
    </source>
</reference>
<gene>
    <name evidence="2" type="ORF">EA661_13310</name>
</gene>
<dbReference type="Pfam" id="PF11854">
    <property type="entry name" value="MtrB_PioB"/>
    <property type="match status" value="1"/>
</dbReference>
<feature type="chain" id="PRO_5020636587" description="MtrB/PioB family decaheme-associated outer membrane protein" evidence="1">
    <location>
        <begin position="29"/>
        <end position="844"/>
    </location>
</feature>
<sequence>MRKPVRCLPPRPSLLALTLLLGSGGAAAQDSGHGVDLQFGNVLDTSGGMRSIDCDPDGMSWISGERKRTPSGFLYRCAPDLGAVPEGDGWRSLGTVALGALNISGDRDAMLWRRYNDLGNGLIATADLWFVHPGDGRYANLRFSRLGDSDQFYRLVYGRAGKYRLQAFYRSQANVTSGDAHSIWDGVGSHHLTLKDGLIPGASTTAQVAAVSAAESGRVLRVVRDKAGVGLSYFVNPRWTVFFNASDERRKGARPFGGAFFFDYALPFSTGGIYEIPRPINDSTFNVSGGGRFTGNVWRMEFAYTGSFFRNSGASFDYQVPFPLASLLGVSGPTLTSGQFAYEPDNDAHNLRASFTRKTPWQGDFSITTALGRMRQNDRLLPPMDCQGQFGLPIPGGLFNCADWNTTAALSRTRADMAIDTQMLDVRWVAQAIEDVTVRASAKYDRQDYKGTYWAYNPLTDQYGYIAENGAQGSVVPGEMGVWDPVLSPGTVTRIRNLPLDRETHEFSLGADWSLAPKQTLGLTLSRTDTQRAHREVATTHDNQAKATWTNRASDWLTLRVNYTWLKRTGSDYYYDPYEFTFSSSLPNFVESDEGVTAHTVSALRKYDLSSRTENKLDVMATFVLPSDMTLYASARTDYNDYDAVLGRRGYNTRAGSLQWEWAPAETTTASAWFGVDHSDLDLANVNDANTGQDPTLGGSVYPLANRWWVSDLQRNRYAGANLTRKLGPATLDLAWNWTYSRGTTSYRYLTTGALTSPALSDGSTSGKYPDMVYKSNSLSLSLAFPVARNIAMRLFDTYERGYISDWHYLGFDEGLVMDQRVYLDQGPQGYRVNTVGVLVEVAL</sequence>
<evidence type="ECO:0000313" key="2">
    <source>
        <dbReference type="EMBL" id="TAA27719.1"/>
    </source>
</evidence>
<protein>
    <recommendedName>
        <fullName evidence="4">MtrB/PioB family decaheme-associated outer membrane protein</fullName>
    </recommendedName>
</protein>
<name>A0A4Q8LFB5_9GAMM</name>
<dbReference type="InterPro" id="IPR020016">
    <property type="entry name" value="Decahaem-assoc_OM_MtrB/PioB"/>
</dbReference>
<dbReference type="AlphaFoldDB" id="A0A4Q8LFB5"/>
<feature type="signal peptide" evidence="1">
    <location>
        <begin position="1"/>
        <end position="28"/>
    </location>
</feature>
<dbReference type="EMBL" id="SHMB01000005">
    <property type="protein sequence ID" value="TAA27719.1"/>
    <property type="molecule type" value="Genomic_DNA"/>
</dbReference>
<dbReference type="Proteomes" id="UP000291286">
    <property type="component" value="Unassembled WGS sequence"/>
</dbReference>
<keyword evidence="1" id="KW-0732">Signal</keyword>
<evidence type="ECO:0000256" key="1">
    <source>
        <dbReference type="SAM" id="SignalP"/>
    </source>
</evidence>
<dbReference type="SUPFAM" id="SSF56935">
    <property type="entry name" value="Porins"/>
    <property type="match status" value="1"/>
</dbReference>
<accession>A0A4Q8LFB5</accession>
<evidence type="ECO:0000313" key="3">
    <source>
        <dbReference type="Proteomes" id="UP000291286"/>
    </source>
</evidence>
<proteinExistence type="predicted"/>
<comment type="caution">
    <text evidence="2">The sequence shown here is derived from an EMBL/GenBank/DDBJ whole genome shotgun (WGS) entry which is preliminary data.</text>
</comment>
<evidence type="ECO:0008006" key="4">
    <source>
        <dbReference type="Google" id="ProtNLM"/>
    </source>
</evidence>